<proteinExistence type="predicted"/>
<accession>A0A383E8M7</accession>
<feature type="non-terminal residue" evidence="1">
    <location>
        <position position="1"/>
    </location>
</feature>
<evidence type="ECO:0008006" key="2">
    <source>
        <dbReference type="Google" id="ProtNLM"/>
    </source>
</evidence>
<feature type="non-terminal residue" evidence="1">
    <location>
        <position position="232"/>
    </location>
</feature>
<reference evidence="1" key="1">
    <citation type="submission" date="2018-05" db="EMBL/GenBank/DDBJ databases">
        <authorList>
            <person name="Lanie J.A."/>
            <person name="Ng W.-L."/>
            <person name="Kazmierczak K.M."/>
            <person name="Andrzejewski T.M."/>
            <person name="Davidsen T.M."/>
            <person name="Wayne K.J."/>
            <person name="Tettelin H."/>
            <person name="Glass J.I."/>
            <person name="Rusch D."/>
            <person name="Podicherti R."/>
            <person name="Tsui H.-C.T."/>
            <person name="Winkler M.E."/>
        </authorList>
    </citation>
    <scope>NUCLEOTIDE SEQUENCE</scope>
</reference>
<protein>
    <recommendedName>
        <fullName evidence="2">TonB-dependent receptor-like beta-barrel domain-containing protein</fullName>
    </recommendedName>
</protein>
<evidence type="ECO:0000313" key="1">
    <source>
        <dbReference type="EMBL" id="SVE52458.1"/>
    </source>
</evidence>
<dbReference type="AlphaFoldDB" id="A0A383E8M7"/>
<name>A0A383E8M7_9ZZZZ</name>
<dbReference type="SUPFAM" id="SSF56935">
    <property type="entry name" value="Porins"/>
    <property type="match status" value="1"/>
</dbReference>
<dbReference type="EMBL" id="UINC01223315">
    <property type="protein sequence ID" value="SVE52458.1"/>
    <property type="molecule type" value="Genomic_DNA"/>
</dbReference>
<organism evidence="1">
    <name type="scientific">marine metagenome</name>
    <dbReference type="NCBI Taxonomy" id="408172"/>
    <lineage>
        <taxon>unclassified sequences</taxon>
        <taxon>metagenomes</taxon>
        <taxon>ecological metagenomes</taxon>
    </lineage>
</organism>
<sequence length="232" mass="26174">SFDLGALRLKIGGLVNNSSGRSYNHSYSLLNSANNPRWENNTLSMYANLALAISDKSYIKVNAAMFNYNDKYGDNTWWDAYNDYGNVTGDSYLREIGKNPISIQEFSYYSAYGTIYDDYGYNETSYISLKADYVNQIGSHELKAGFDYRDNTIKYYRLAQPMEIAQEYAGSGADPSSDQWVFETYRNAYAENLGYSVDGKDDGVGKTDPGRPVILGAYIQDKIELEDLIVNI</sequence>
<gene>
    <name evidence="1" type="ORF">METZ01_LOCUS505312</name>
</gene>